<gene>
    <name evidence="1" type="ORF">QAD02_014118</name>
</gene>
<dbReference type="Proteomes" id="UP001239111">
    <property type="component" value="Chromosome 2"/>
</dbReference>
<protein>
    <submittedName>
        <fullName evidence="1">Uncharacterized protein</fullName>
    </submittedName>
</protein>
<proteinExistence type="predicted"/>
<evidence type="ECO:0000313" key="1">
    <source>
        <dbReference type="EMBL" id="KAJ8678331.1"/>
    </source>
</evidence>
<dbReference type="EMBL" id="CM056742">
    <property type="protein sequence ID" value="KAJ8678331.1"/>
    <property type="molecule type" value="Genomic_DNA"/>
</dbReference>
<accession>A0ACC2P5L7</accession>
<sequence length="125" mass="13786">MMIPSDSNHSEQVTAPPQQNILDMIQEDSNIDNPQQKTTLSEHQQDRKRTRSLTASTCSGATEEILLASSSLMLAPKAPPKKQKVTSSAISEGTESQGTKHYNSRVQRHSSKTTNNDSLLILIRL</sequence>
<comment type="caution">
    <text evidence="1">The sequence shown here is derived from an EMBL/GenBank/DDBJ whole genome shotgun (WGS) entry which is preliminary data.</text>
</comment>
<evidence type="ECO:0000313" key="2">
    <source>
        <dbReference type="Proteomes" id="UP001239111"/>
    </source>
</evidence>
<name>A0ACC2P5L7_9HYME</name>
<keyword evidence="2" id="KW-1185">Reference proteome</keyword>
<organism evidence="1 2">
    <name type="scientific">Eretmocerus hayati</name>
    <dbReference type="NCBI Taxonomy" id="131215"/>
    <lineage>
        <taxon>Eukaryota</taxon>
        <taxon>Metazoa</taxon>
        <taxon>Ecdysozoa</taxon>
        <taxon>Arthropoda</taxon>
        <taxon>Hexapoda</taxon>
        <taxon>Insecta</taxon>
        <taxon>Pterygota</taxon>
        <taxon>Neoptera</taxon>
        <taxon>Endopterygota</taxon>
        <taxon>Hymenoptera</taxon>
        <taxon>Apocrita</taxon>
        <taxon>Proctotrupomorpha</taxon>
        <taxon>Chalcidoidea</taxon>
        <taxon>Aphelinidae</taxon>
        <taxon>Aphelininae</taxon>
        <taxon>Eretmocerus</taxon>
    </lineage>
</organism>
<reference evidence="1" key="1">
    <citation type="submission" date="2023-04" db="EMBL/GenBank/DDBJ databases">
        <title>A chromosome-level genome assembly of the parasitoid wasp Eretmocerus hayati.</title>
        <authorList>
            <person name="Zhong Y."/>
            <person name="Liu S."/>
            <person name="Liu Y."/>
        </authorList>
    </citation>
    <scope>NUCLEOTIDE SEQUENCE</scope>
    <source>
        <strain evidence="1">ZJU_SS_LIU_2023</strain>
    </source>
</reference>